<evidence type="ECO:0000256" key="1">
    <source>
        <dbReference type="SAM" id="Phobius"/>
    </source>
</evidence>
<protein>
    <submittedName>
        <fullName evidence="2">Uncharacterized protein</fullName>
    </submittedName>
</protein>
<dbReference type="Proteomes" id="UP000294325">
    <property type="component" value="Chromosome"/>
</dbReference>
<reference evidence="2 3" key="1">
    <citation type="submission" date="2019-03" db="EMBL/GenBank/DDBJ databases">
        <title>The genome sequence of Nitrosococcus wardiae strain D1FHST reveals the archetypal metabolic capacity of ammonia-oxidizing Gammaproteobacteria.</title>
        <authorList>
            <person name="Wang L."/>
            <person name="Lim C.K."/>
            <person name="Hanson T.E."/>
            <person name="Dang H."/>
            <person name="Klotz M.G."/>
        </authorList>
    </citation>
    <scope>NUCLEOTIDE SEQUENCE [LARGE SCALE GENOMIC DNA]</scope>
    <source>
        <strain evidence="2 3">D1FHS</strain>
    </source>
</reference>
<evidence type="ECO:0000313" key="3">
    <source>
        <dbReference type="Proteomes" id="UP000294325"/>
    </source>
</evidence>
<keyword evidence="1" id="KW-1133">Transmembrane helix</keyword>
<dbReference type="OrthoDB" id="7028419at2"/>
<feature type="transmembrane region" description="Helical" evidence="1">
    <location>
        <begin position="21"/>
        <end position="41"/>
    </location>
</feature>
<feature type="transmembrane region" description="Helical" evidence="1">
    <location>
        <begin position="157"/>
        <end position="179"/>
    </location>
</feature>
<dbReference type="RefSeq" id="WP_134357496.1">
    <property type="nucleotide sequence ID" value="NZ_CP038033.1"/>
</dbReference>
<sequence>MSNMLAKTLSAVRLIIKKKQTRGIFLLSSTLYLLVYLFAIGDLSFNTAPYHFVIRWSDQPFSLIFKSISPFYFEAIALIKLFFLTYLFSPLNLFLAGVLSLLVGFNIAFSYLAFTQPKVCYGQSTVGILAALPALLAGSACCGPLILLVLGIQASAALMAFFGWLIPVAILLLVGALLLNGHRMNLSDLENR</sequence>
<accession>A0A4V1AVU2</accession>
<proteinExistence type="predicted"/>
<feature type="transmembrane region" description="Helical" evidence="1">
    <location>
        <begin position="126"/>
        <end position="150"/>
    </location>
</feature>
<name>A0A4V1AVU2_9GAMM</name>
<feature type="transmembrane region" description="Helical" evidence="1">
    <location>
        <begin position="61"/>
        <end position="84"/>
    </location>
</feature>
<evidence type="ECO:0000313" key="2">
    <source>
        <dbReference type="EMBL" id="QBQ54325.1"/>
    </source>
</evidence>
<gene>
    <name evidence="2" type="ORF">E3U44_07235</name>
</gene>
<dbReference type="AlphaFoldDB" id="A0A4V1AVU2"/>
<dbReference type="KEGG" id="nwr:E3U44_07235"/>
<feature type="transmembrane region" description="Helical" evidence="1">
    <location>
        <begin position="91"/>
        <end position="114"/>
    </location>
</feature>
<keyword evidence="1" id="KW-0472">Membrane</keyword>
<organism evidence="2 3">
    <name type="scientific">Nitrosococcus wardiae</name>
    <dbReference type="NCBI Taxonomy" id="1814290"/>
    <lineage>
        <taxon>Bacteria</taxon>
        <taxon>Pseudomonadati</taxon>
        <taxon>Pseudomonadota</taxon>
        <taxon>Gammaproteobacteria</taxon>
        <taxon>Chromatiales</taxon>
        <taxon>Chromatiaceae</taxon>
        <taxon>Nitrosococcus</taxon>
    </lineage>
</organism>
<dbReference type="EMBL" id="CP038033">
    <property type="protein sequence ID" value="QBQ54325.1"/>
    <property type="molecule type" value="Genomic_DNA"/>
</dbReference>
<keyword evidence="1" id="KW-0812">Transmembrane</keyword>
<keyword evidence="3" id="KW-1185">Reference proteome</keyword>